<gene>
    <name evidence="1" type="ORF">SLEP1_g41413</name>
</gene>
<protein>
    <submittedName>
        <fullName evidence="1">Uncharacterized protein</fullName>
    </submittedName>
</protein>
<proteinExistence type="predicted"/>
<evidence type="ECO:0000313" key="2">
    <source>
        <dbReference type="Proteomes" id="UP001054252"/>
    </source>
</evidence>
<dbReference type="EMBL" id="BPVZ01000098">
    <property type="protein sequence ID" value="GKV32845.1"/>
    <property type="molecule type" value="Genomic_DNA"/>
</dbReference>
<name>A0AAV5L6H9_9ROSI</name>
<evidence type="ECO:0000313" key="1">
    <source>
        <dbReference type="EMBL" id="GKV32845.1"/>
    </source>
</evidence>
<sequence length="53" mass="6324">MKFRHQRRCYCRHNLLIAGRKQYSPAWLVAVRCPKFRLPHSLNCSIAARGWIL</sequence>
<comment type="caution">
    <text evidence="1">The sequence shown here is derived from an EMBL/GenBank/DDBJ whole genome shotgun (WGS) entry which is preliminary data.</text>
</comment>
<dbReference type="AlphaFoldDB" id="A0AAV5L6H9"/>
<organism evidence="1 2">
    <name type="scientific">Rubroshorea leprosula</name>
    <dbReference type="NCBI Taxonomy" id="152421"/>
    <lineage>
        <taxon>Eukaryota</taxon>
        <taxon>Viridiplantae</taxon>
        <taxon>Streptophyta</taxon>
        <taxon>Embryophyta</taxon>
        <taxon>Tracheophyta</taxon>
        <taxon>Spermatophyta</taxon>
        <taxon>Magnoliopsida</taxon>
        <taxon>eudicotyledons</taxon>
        <taxon>Gunneridae</taxon>
        <taxon>Pentapetalae</taxon>
        <taxon>rosids</taxon>
        <taxon>malvids</taxon>
        <taxon>Malvales</taxon>
        <taxon>Dipterocarpaceae</taxon>
        <taxon>Rubroshorea</taxon>
    </lineage>
</organism>
<accession>A0AAV5L6H9</accession>
<keyword evidence="2" id="KW-1185">Reference proteome</keyword>
<reference evidence="1 2" key="1">
    <citation type="journal article" date="2021" name="Commun. Biol.">
        <title>The genome of Shorea leprosula (Dipterocarpaceae) highlights the ecological relevance of drought in aseasonal tropical rainforests.</title>
        <authorList>
            <person name="Ng K.K.S."/>
            <person name="Kobayashi M.J."/>
            <person name="Fawcett J.A."/>
            <person name="Hatakeyama M."/>
            <person name="Paape T."/>
            <person name="Ng C.H."/>
            <person name="Ang C.C."/>
            <person name="Tnah L.H."/>
            <person name="Lee C.T."/>
            <person name="Nishiyama T."/>
            <person name="Sese J."/>
            <person name="O'Brien M.J."/>
            <person name="Copetti D."/>
            <person name="Mohd Noor M.I."/>
            <person name="Ong R.C."/>
            <person name="Putra M."/>
            <person name="Sireger I.Z."/>
            <person name="Indrioko S."/>
            <person name="Kosugi Y."/>
            <person name="Izuno A."/>
            <person name="Isagi Y."/>
            <person name="Lee S.L."/>
            <person name="Shimizu K.K."/>
        </authorList>
    </citation>
    <scope>NUCLEOTIDE SEQUENCE [LARGE SCALE GENOMIC DNA]</scope>
    <source>
        <strain evidence="1">214</strain>
    </source>
</reference>
<dbReference type="Proteomes" id="UP001054252">
    <property type="component" value="Unassembled WGS sequence"/>
</dbReference>